<evidence type="ECO:0000256" key="4">
    <source>
        <dbReference type="ARBA" id="ARBA00022496"/>
    </source>
</evidence>
<organism evidence="8 9">
    <name type="scientific">Paradevosia tibetensis</name>
    <dbReference type="NCBI Taxonomy" id="1447062"/>
    <lineage>
        <taxon>Bacteria</taxon>
        <taxon>Pseudomonadati</taxon>
        <taxon>Pseudomonadota</taxon>
        <taxon>Alphaproteobacteria</taxon>
        <taxon>Hyphomicrobiales</taxon>
        <taxon>Devosiaceae</taxon>
        <taxon>Paradevosia</taxon>
    </lineage>
</organism>
<keyword evidence="5" id="KW-0732">Signal</keyword>
<evidence type="ECO:0000256" key="1">
    <source>
        <dbReference type="ARBA" id="ARBA00004196"/>
    </source>
</evidence>
<gene>
    <name evidence="8" type="ORF">FNA67_02945</name>
</gene>
<dbReference type="OrthoDB" id="1846031at2"/>
<protein>
    <submittedName>
        <fullName evidence="8">Iron-siderophore ABC transporter substrate-binding protein</fullName>
    </submittedName>
</protein>
<dbReference type="InterPro" id="IPR002491">
    <property type="entry name" value="ABC_transptr_periplasmic_BD"/>
</dbReference>
<dbReference type="PROSITE" id="PS50983">
    <property type="entry name" value="FE_B12_PBP"/>
    <property type="match status" value="1"/>
</dbReference>
<dbReference type="GO" id="GO:0030288">
    <property type="term" value="C:outer membrane-bounded periplasmic space"/>
    <property type="evidence" value="ECO:0007669"/>
    <property type="project" value="TreeGrafter"/>
</dbReference>
<dbReference type="KEGG" id="yti:FNA67_02945"/>
<keyword evidence="4" id="KW-0408">Iron</keyword>
<keyword evidence="4" id="KW-0406">Ion transport</keyword>
<keyword evidence="9" id="KW-1185">Reference proteome</keyword>
<evidence type="ECO:0000256" key="3">
    <source>
        <dbReference type="ARBA" id="ARBA00022448"/>
    </source>
</evidence>
<evidence type="ECO:0000259" key="7">
    <source>
        <dbReference type="PROSITE" id="PS50983"/>
    </source>
</evidence>
<feature type="region of interest" description="Disordered" evidence="6">
    <location>
        <begin position="1"/>
        <end position="44"/>
    </location>
</feature>
<keyword evidence="3" id="KW-0813">Transport</keyword>
<dbReference type="Proteomes" id="UP000321062">
    <property type="component" value="Chromosome"/>
</dbReference>
<proteinExistence type="inferred from homology"/>
<dbReference type="EMBL" id="CP041690">
    <property type="protein sequence ID" value="QEE19192.1"/>
    <property type="molecule type" value="Genomic_DNA"/>
</dbReference>
<dbReference type="AlphaFoldDB" id="A0A5B9DK09"/>
<dbReference type="SUPFAM" id="SSF53807">
    <property type="entry name" value="Helical backbone' metal receptor"/>
    <property type="match status" value="1"/>
</dbReference>
<evidence type="ECO:0000256" key="2">
    <source>
        <dbReference type="ARBA" id="ARBA00008814"/>
    </source>
</evidence>
<evidence type="ECO:0000313" key="9">
    <source>
        <dbReference type="Proteomes" id="UP000321062"/>
    </source>
</evidence>
<dbReference type="Pfam" id="PF01497">
    <property type="entry name" value="Peripla_BP_2"/>
    <property type="match status" value="1"/>
</dbReference>
<evidence type="ECO:0000256" key="5">
    <source>
        <dbReference type="ARBA" id="ARBA00022729"/>
    </source>
</evidence>
<dbReference type="PANTHER" id="PTHR30532">
    <property type="entry name" value="IRON III DICITRATE-BINDING PERIPLASMIC PROTEIN"/>
    <property type="match status" value="1"/>
</dbReference>
<dbReference type="CDD" id="cd01146">
    <property type="entry name" value="FhuD"/>
    <property type="match status" value="1"/>
</dbReference>
<feature type="compositionally biased region" description="Low complexity" evidence="6">
    <location>
        <begin position="8"/>
        <end position="31"/>
    </location>
</feature>
<feature type="domain" description="Fe/B12 periplasmic-binding" evidence="7">
    <location>
        <begin position="97"/>
        <end position="371"/>
    </location>
</feature>
<dbReference type="InterPro" id="IPR051313">
    <property type="entry name" value="Bact_iron-sidero_bind"/>
</dbReference>
<sequence>MARWPRLSGSRPRFPSTTSSTSSPRCSRRPSMATRTPRLNNDSLERSENMLTRRAFGAFALALVALLPLAAQAQEGAFPVTLEHVYGKTVIEKKPERIVTIGWTTQDAVLALGEVPVAIPEQKWGGNANGVLPWTADAIAASGKAAPRIINFDTEVPYEDVLAVAPDLILAPYSGITQEQYDRLSAIAPTVAYADKPWAGSWQEITRVAGRALGKPAQAETLIASIDERLAAAAAAHPEFAGKSFTFGALWVGGAGMNVYSTADPRVVMVTQLGLKPSPGVAALPTDSYYTTVSYEQLDTLDADVLISLDEGDEASDALYANELVQRFKPVAEGRMLRLKDKSFVMATSAPSPLSIPWMLDRFVPELAAVMQK</sequence>
<keyword evidence="4" id="KW-0410">Iron transport</keyword>
<dbReference type="GO" id="GO:1901678">
    <property type="term" value="P:iron coordination entity transport"/>
    <property type="evidence" value="ECO:0007669"/>
    <property type="project" value="UniProtKB-ARBA"/>
</dbReference>
<name>A0A5B9DK09_9HYPH</name>
<evidence type="ECO:0000313" key="8">
    <source>
        <dbReference type="EMBL" id="QEE19192.1"/>
    </source>
</evidence>
<dbReference type="PANTHER" id="PTHR30532:SF24">
    <property type="entry name" value="FERRIC ENTEROBACTIN-BINDING PERIPLASMIC PROTEIN FEPB"/>
    <property type="match status" value="1"/>
</dbReference>
<comment type="subcellular location">
    <subcellularLocation>
        <location evidence="1">Cell envelope</location>
    </subcellularLocation>
</comment>
<comment type="similarity">
    <text evidence="2">Belongs to the bacterial solute-binding protein 8 family.</text>
</comment>
<feature type="compositionally biased region" description="Polar residues" evidence="6">
    <location>
        <begin position="33"/>
        <end position="42"/>
    </location>
</feature>
<evidence type="ECO:0000256" key="6">
    <source>
        <dbReference type="SAM" id="MobiDB-lite"/>
    </source>
</evidence>
<dbReference type="Gene3D" id="3.40.50.1980">
    <property type="entry name" value="Nitrogenase molybdenum iron protein domain"/>
    <property type="match status" value="2"/>
</dbReference>
<accession>A0A5B9DK09</accession>
<reference evidence="8 9" key="1">
    <citation type="journal article" date="2015" name="Int. J. Syst. Evol. Microbiol.">
        <title>Youhaiella tibetensis gen. nov., sp. nov., isolated from subsurface sediment.</title>
        <authorList>
            <person name="Wang Y.X."/>
            <person name="Huang F.Q."/>
            <person name="Nogi Y."/>
            <person name="Pang S.J."/>
            <person name="Wang P.K."/>
            <person name="Lv J."/>
        </authorList>
    </citation>
    <scope>NUCLEOTIDE SEQUENCE [LARGE SCALE GENOMIC DNA]</scope>
    <source>
        <strain evidence="9">fig4</strain>
    </source>
</reference>